<dbReference type="InterPro" id="IPR028994">
    <property type="entry name" value="Integrin_alpha_N"/>
</dbReference>
<reference evidence="6" key="2">
    <citation type="submission" date="2024-08" db="EMBL/GenBank/DDBJ databases">
        <title>Phylogenomic analyses of a clade within the roseobacter group suggest taxonomic reassignments of species of the genera Aestuariivita, Citreicella, Loktanella, Nautella, Pelagibaca, Ruegeria, Thalassobius, Thiobacimonas and Tropicibacter, and the proposal o.</title>
        <authorList>
            <person name="Jeon C.O."/>
        </authorList>
    </citation>
    <scope>NUCLEOTIDE SEQUENCE [LARGE SCALE GENOMIC DNA]</scope>
    <source>
        <strain evidence="6">SS1-5</strain>
    </source>
</reference>
<keyword evidence="3" id="KW-0378">Hydrolase</keyword>
<dbReference type="Gene3D" id="2.130.10.130">
    <property type="entry name" value="Integrin alpha, N-terminal"/>
    <property type="match status" value="1"/>
</dbReference>
<dbReference type="PANTHER" id="PTHR23221:SF7">
    <property type="entry name" value="PHOSPHATIDYLINOSITOL-GLYCAN-SPECIFIC PHOSPHOLIPASE D"/>
    <property type="match status" value="1"/>
</dbReference>
<keyword evidence="2" id="KW-0677">Repeat</keyword>
<dbReference type="InterPro" id="IPR000413">
    <property type="entry name" value="Integrin_alpha"/>
</dbReference>
<dbReference type="Gene3D" id="2.150.10.10">
    <property type="entry name" value="Serralysin-like metalloprotease, C-terminal"/>
    <property type="match status" value="1"/>
</dbReference>
<dbReference type="SUPFAM" id="SSF69318">
    <property type="entry name" value="Integrin alpha N-terminal domain"/>
    <property type="match status" value="1"/>
</dbReference>
<keyword evidence="6" id="KW-1185">Reference proteome</keyword>
<keyword evidence="1" id="KW-0732">Signal</keyword>
<dbReference type="AlphaFoldDB" id="A0AAN0MDV4"/>
<protein>
    <recommendedName>
        <fullName evidence="7">Calcium-binding protein</fullName>
    </recommendedName>
</protein>
<dbReference type="InterPro" id="IPR013517">
    <property type="entry name" value="FG-GAP"/>
</dbReference>
<dbReference type="PRINTS" id="PR01185">
    <property type="entry name" value="INTEGRINA"/>
</dbReference>
<dbReference type="GO" id="GO:0007155">
    <property type="term" value="P:cell adhesion"/>
    <property type="evidence" value="ECO:0007669"/>
    <property type="project" value="InterPro"/>
</dbReference>
<evidence type="ECO:0008006" key="7">
    <source>
        <dbReference type="Google" id="ProtNLM"/>
    </source>
</evidence>
<evidence type="ECO:0000313" key="6">
    <source>
        <dbReference type="Proteomes" id="UP001470809"/>
    </source>
</evidence>
<dbReference type="PRINTS" id="PR00313">
    <property type="entry name" value="CABNDNGRPT"/>
</dbReference>
<accession>A0AAN0MDV4</accession>
<dbReference type="SMART" id="SM00191">
    <property type="entry name" value="Int_alpha"/>
    <property type="match status" value="2"/>
</dbReference>
<dbReference type="GO" id="GO:0008305">
    <property type="term" value="C:integrin complex"/>
    <property type="evidence" value="ECO:0007669"/>
    <property type="project" value="InterPro"/>
</dbReference>
<dbReference type="Pfam" id="PF01839">
    <property type="entry name" value="FG-GAP"/>
    <property type="match status" value="2"/>
</dbReference>
<dbReference type="PROSITE" id="PS51470">
    <property type="entry name" value="FG_GAP"/>
    <property type="match status" value="1"/>
</dbReference>
<evidence type="ECO:0000256" key="3">
    <source>
        <dbReference type="ARBA" id="ARBA00022801"/>
    </source>
</evidence>
<dbReference type="InterPro" id="IPR011049">
    <property type="entry name" value="Serralysin-like_metalloprot_C"/>
</dbReference>
<evidence type="ECO:0000313" key="5">
    <source>
        <dbReference type="EMBL" id="WZU66146.1"/>
    </source>
</evidence>
<reference evidence="5 6" key="1">
    <citation type="submission" date="2024-04" db="EMBL/GenBank/DDBJ databases">
        <title>Phylogenomic analyses of a clade within the roseobacter group suggest taxonomic reassignments of species of the genera Aestuariivita, Citreicella, Loktanella, Nautella, Pelagibaca, Ruegeria, Thalassobius, Thiobacimonas and Tropicibacter, and the proposal o.</title>
        <authorList>
            <person name="Jeon C.O."/>
        </authorList>
    </citation>
    <scope>NUCLEOTIDE SEQUENCE [LARGE SCALE GENOMIC DNA]</scope>
    <source>
        <strain evidence="5 6">SS1-5</strain>
    </source>
</reference>
<evidence type="ECO:0000256" key="2">
    <source>
        <dbReference type="ARBA" id="ARBA00022737"/>
    </source>
</evidence>
<evidence type="ECO:0000256" key="4">
    <source>
        <dbReference type="ARBA" id="ARBA00023180"/>
    </source>
</evidence>
<dbReference type="Pfam" id="PF00353">
    <property type="entry name" value="HemolysinCabind"/>
    <property type="match status" value="1"/>
</dbReference>
<name>A0AAN0MDV4_9RHOB</name>
<dbReference type="SUPFAM" id="SSF51120">
    <property type="entry name" value="beta-Roll"/>
    <property type="match status" value="1"/>
</dbReference>
<dbReference type="GO" id="GO:0005509">
    <property type="term" value="F:calcium ion binding"/>
    <property type="evidence" value="ECO:0007669"/>
    <property type="project" value="InterPro"/>
</dbReference>
<organism evidence="5 6">
    <name type="scientific">Yoonia rhodophyticola</name>
    <dbReference type="NCBI Taxonomy" id="3137370"/>
    <lineage>
        <taxon>Bacteria</taxon>
        <taxon>Pseudomonadati</taxon>
        <taxon>Pseudomonadota</taxon>
        <taxon>Alphaproteobacteria</taxon>
        <taxon>Rhodobacterales</taxon>
        <taxon>Paracoccaceae</taxon>
        <taxon>Yoonia</taxon>
    </lineage>
</organism>
<dbReference type="Proteomes" id="UP001470809">
    <property type="component" value="Chromosome"/>
</dbReference>
<gene>
    <name evidence="5" type="ORF">AABB31_13790</name>
</gene>
<dbReference type="EMBL" id="CP151767">
    <property type="protein sequence ID" value="WZU66146.1"/>
    <property type="molecule type" value="Genomic_DNA"/>
</dbReference>
<keyword evidence="4" id="KW-0325">Glycoprotein</keyword>
<dbReference type="PROSITE" id="PS00330">
    <property type="entry name" value="HEMOLYSIN_CALCIUM"/>
    <property type="match status" value="1"/>
</dbReference>
<dbReference type="GO" id="GO:0016787">
    <property type="term" value="F:hydrolase activity"/>
    <property type="evidence" value="ECO:0007669"/>
    <property type="project" value="UniProtKB-KW"/>
</dbReference>
<evidence type="ECO:0000256" key="1">
    <source>
        <dbReference type="ARBA" id="ARBA00022729"/>
    </source>
</evidence>
<dbReference type="InterPro" id="IPR001343">
    <property type="entry name" value="Hemolysn_Ca-bd"/>
</dbReference>
<sequence length="276" mass="27311">MFGKADGAAVELSDIVTGNGGFAFEGTIAREQLGRSVSGAGDVNGDGFADLIVGSGDTGLGINTTFVVFGKADGAAVRQADIEAGIGGFVITAAQSADNAGVSVSGAGDVNGDGFDDLIIGAPEGDPDGDDIFDQSGTSFVVFGGDFTGAATQIGSAGGDIIVGQDTAEALFGAAGDDTIIGNGGGDRLSGGAGDDTFVFSDTGSVDTIVDFEDSLAGQDLIDVSAFGFATEADVLALAQARGPGGRDVLIQLDTDNAILIERFDLALLDASDFLI</sequence>
<proteinExistence type="predicted"/>
<dbReference type="InterPro" id="IPR018511">
    <property type="entry name" value="Hemolysin-typ_Ca-bd_CS"/>
</dbReference>
<dbReference type="PANTHER" id="PTHR23221">
    <property type="entry name" value="GLYCOSYLPHOSPHATIDYLINOSITOL PHOSPHOLIPASE D"/>
    <property type="match status" value="1"/>
</dbReference>
<dbReference type="InterPro" id="IPR013519">
    <property type="entry name" value="Int_alpha_beta-p"/>
</dbReference>